<keyword evidence="1" id="KW-0732">Signal</keyword>
<reference evidence="2 3" key="1">
    <citation type="submission" date="2016-03" db="EMBL/GenBank/DDBJ databases">
        <title>Niastella vici sp. nov., isolated from farmland soil.</title>
        <authorList>
            <person name="Chen L."/>
            <person name="Wang D."/>
            <person name="Yang S."/>
            <person name="Wang G."/>
        </authorList>
    </citation>
    <scope>NUCLEOTIDE SEQUENCE [LARGE SCALE GENOMIC DNA]</scope>
    <source>
        <strain evidence="2 3">DJ57</strain>
    </source>
</reference>
<dbReference type="STRING" id="1703345.A3860_38175"/>
<feature type="signal peptide" evidence="1">
    <location>
        <begin position="1"/>
        <end position="36"/>
    </location>
</feature>
<protein>
    <recommendedName>
        <fullName evidence="4">WxL domain-containing protein</fullName>
    </recommendedName>
</protein>
<name>A0A1V9FLI6_9BACT</name>
<evidence type="ECO:0000313" key="2">
    <source>
        <dbReference type="EMBL" id="OQP59212.1"/>
    </source>
</evidence>
<dbReference type="EMBL" id="LVYD01000084">
    <property type="protein sequence ID" value="OQP59212.1"/>
    <property type="molecule type" value="Genomic_DNA"/>
</dbReference>
<comment type="caution">
    <text evidence="2">The sequence shown here is derived from an EMBL/GenBank/DDBJ whole genome shotgun (WGS) entry which is preliminary data.</text>
</comment>
<feature type="chain" id="PRO_5011986141" description="WxL domain-containing protein" evidence="1">
    <location>
        <begin position="37"/>
        <end position="178"/>
    </location>
</feature>
<evidence type="ECO:0000256" key="1">
    <source>
        <dbReference type="SAM" id="SignalP"/>
    </source>
</evidence>
<dbReference type="Proteomes" id="UP000192796">
    <property type="component" value="Unassembled WGS sequence"/>
</dbReference>
<accession>A0A1V9FLI6</accession>
<proteinExistence type="predicted"/>
<gene>
    <name evidence="2" type="ORF">A3860_38175</name>
</gene>
<dbReference type="AlphaFoldDB" id="A0A1V9FLI6"/>
<sequence>MNDFKKHLFNKQKNKNMKRITLIAAALIAGITATKAQSTANASQTVTLNLSNSIDIAFTAATGTSFTFANTTDYQNGLSNVNASTLQVKSNRPWAVTVGSASANFSGPASPSPAMPASVLGVRLNGGSSYGALSTTAQSLTSGSRGTSSFSVDYNANPGFSYDAGTYTLSVVYTATQQ</sequence>
<evidence type="ECO:0000313" key="3">
    <source>
        <dbReference type="Proteomes" id="UP000192796"/>
    </source>
</evidence>
<evidence type="ECO:0008006" key="4">
    <source>
        <dbReference type="Google" id="ProtNLM"/>
    </source>
</evidence>
<organism evidence="2 3">
    <name type="scientific">Niastella vici</name>
    <dbReference type="NCBI Taxonomy" id="1703345"/>
    <lineage>
        <taxon>Bacteria</taxon>
        <taxon>Pseudomonadati</taxon>
        <taxon>Bacteroidota</taxon>
        <taxon>Chitinophagia</taxon>
        <taxon>Chitinophagales</taxon>
        <taxon>Chitinophagaceae</taxon>
        <taxon>Niastella</taxon>
    </lineage>
</organism>
<keyword evidence="3" id="KW-1185">Reference proteome</keyword>